<keyword evidence="8" id="KW-0812">Transmembrane</keyword>
<dbReference type="CDD" id="cd06530">
    <property type="entry name" value="S26_SPase_I"/>
    <property type="match status" value="1"/>
</dbReference>
<protein>
    <recommendedName>
        <fullName evidence="4 8">Signal peptidase I</fullName>
        <ecNumber evidence="4 8">3.4.21.89</ecNumber>
    </recommendedName>
</protein>
<dbReference type="RefSeq" id="WP_084233278.1">
    <property type="nucleotide sequence ID" value="NZ_FWXW01000001.1"/>
</dbReference>
<comment type="similarity">
    <text evidence="3 8">Belongs to the peptidase S26 family.</text>
</comment>
<dbReference type="Gene3D" id="2.10.109.10">
    <property type="entry name" value="Umud Fragment, subunit A"/>
    <property type="match status" value="1"/>
</dbReference>
<dbReference type="GO" id="GO:0005886">
    <property type="term" value="C:plasma membrane"/>
    <property type="evidence" value="ECO:0007669"/>
    <property type="project" value="UniProtKB-SubCell"/>
</dbReference>
<feature type="active site" evidence="7">
    <location>
        <position position="56"/>
    </location>
</feature>
<evidence type="ECO:0000313" key="10">
    <source>
        <dbReference type="EMBL" id="SMC39641.1"/>
    </source>
</evidence>
<keyword evidence="6 8" id="KW-0378">Hydrolase</keyword>
<dbReference type="GO" id="GO:0004252">
    <property type="term" value="F:serine-type endopeptidase activity"/>
    <property type="evidence" value="ECO:0007669"/>
    <property type="project" value="InterPro"/>
</dbReference>
<keyword evidence="11" id="KW-1185">Reference proteome</keyword>
<dbReference type="STRING" id="1122930.SAMN02745168_0657"/>
<feature type="transmembrane region" description="Helical" evidence="8">
    <location>
        <begin position="28"/>
        <end position="47"/>
    </location>
</feature>
<dbReference type="AlphaFoldDB" id="A0A1W1YUX2"/>
<evidence type="ECO:0000256" key="2">
    <source>
        <dbReference type="ARBA" id="ARBA00004401"/>
    </source>
</evidence>
<keyword evidence="8" id="KW-1133">Transmembrane helix</keyword>
<sequence length="193" mass="21666">MDNDDMHGIDPAEDGVKPSELECELYEWLQALVTAIVCIVLIFTFLFRIISVDGFSMLPTLHDKDKILVLSSLIYTPRDGDIIVLRKESFIEQPIVKRVIATENQTVDINFITGEVSVDGVVLDEPYIAERTYTMYDVSFPVTVPKGCVFVMGDNRNESSDSRVAAVGMVDTRYILGHVVFTLFPLNRIGVEK</sequence>
<evidence type="ECO:0000256" key="5">
    <source>
        <dbReference type="ARBA" id="ARBA00022670"/>
    </source>
</evidence>
<dbReference type="GO" id="GO:0006465">
    <property type="term" value="P:signal peptide processing"/>
    <property type="evidence" value="ECO:0007669"/>
    <property type="project" value="InterPro"/>
</dbReference>
<dbReference type="Pfam" id="PF10502">
    <property type="entry name" value="Peptidase_S26"/>
    <property type="match status" value="1"/>
</dbReference>
<evidence type="ECO:0000313" key="11">
    <source>
        <dbReference type="Proteomes" id="UP000192790"/>
    </source>
</evidence>
<dbReference type="Proteomes" id="UP000192790">
    <property type="component" value="Unassembled WGS sequence"/>
</dbReference>
<dbReference type="EMBL" id="FWXW01000001">
    <property type="protein sequence ID" value="SMC39641.1"/>
    <property type="molecule type" value="Genomic_DNA"/>
</dbReference>
<evidence type="ECO:0000256" key="8">
    <source>
        <dbReference type="RuleBase" id="RU362042"/>
    </source>
</evidence>
<evidence type="ECO:0000256" key="4">
    <source>
        <dbReference type="ARBA" id="ARBA00013208"/>
    </source>
</evidence>
<dbReference type="InterPro" id="IPR019758">
    <property type="entry name" value="Pept_S26A_signal_pept_1_CS"/>
</dbReference>
<evidence type="ECO:0000256" key="7">
    <source>
        <dbReference type="PIRSR" id="PIRSR600223-1"/>
    </source>
</evidence>
<organism evidence="10 11">
    <name type="scientific">Papillibacter cinnamivorans DSM 12816</name>
    <dbReference type="NCBI Taxonomy" id="1122930"/>
    <lineage>
        <taxon>Bacteria</taxon>
        <taxon>Bacillati</taxon>
        <taxon>Bacillota</taxon>
        <taxon>Clostridia</taxon>
        <taxon>Eubacteriales</taxon>
        <taxon>Oscillospiraceae</taxon>
        <taxon>Papillibacter</taxon>
    </lineage>
</organism>
<comment type="catalytic activity">
    <reaction evidence="1 8">
        <text>Cleavage of hydrophobic, N-terminal signal or leader sequences from secreted and periplasmic proteins.</text>
        <dbReference type="EC" id="3.4.21.89"/>
    </reaction>
</comment>
<dbReference type="PROSITE" id="PS00501">
    <property type="entry name" value="SPASE_I_1"/>
    <property type="match status" value="1"/>
</dbReference>
<dbReference type="EC" id="3.4.21.89" evidence="4 8"/>
<dbReference type="PROSITE" id="PS00761">
    <property type="entry name" value="SPASE_I_3"/>
    <property type="match status" value="1"/>
</dbReference>
<dbReference type="InterPro" id="IPR036286">
    <property type="entry name" value="LexA/Signal_pep-like_sf"/>
</dbReference>
<dbReference type="PANTHER" id="PTHR43390">
    <property type="entry name" value="SIGNAL PEPTIDASE I"/>
    <property type="match status" value="1"/>
</dbReference>
<dbReference type="InterPro" id="IPR019756">
    <property type="entry name" value="Pept_S26A_signal_pept_1_Ser-AS"/>
</dbReference>
<dbReference type="InterPro" id="IPR019533">
    <property type="entry name" value="Peptidase_S26"/>
</dbReference>
<reference evidence="10 11" key="1">
    <citation type="submission" date="2017-04" db="EMBL/GenBank/DDBJ databases">
        <authorList>
            <person name="Afonso C.L."/>
            <person name="Miller P.J."/>
            <person name="Scott M.A."/>
            <person name="Spackman E."/>
            <person name="Goraichik I."/>
            <person name="Dimitrov K.M."/>
            <person name="Suarez D.L."/>
            <person name="Swayne D.E."/>
        </authorList>
    </citation>
    <scope>NUCLEOTIDE SEQUENCE [LARGE SCALE GENOMIC DNA]</scope>
    <source>
        <strain evidence="10 11">DSM 12816</strain>
    </source>
</reference>
<keyword evidence="8" id="KW-0472">Membrane</keyword>
<proteinExistence type="inferred from homology"/>
<dbReference type="PRINTS" id="PR00727">
    <property type="entry name" value="LEADERPTASE"/>
</dbReference>
<evidence type="ECO:0000256" key="3">
    <source>
        <dbReference type="ARBA" id="ARBA00009370"/>
    </source>
</evidence>
<dbReference type="GO" id="GO:0009003">
    <property type="term" value="F:signal peptidase activity"/>
    <property type="evidence" value="ECO:0007669"/>
    <property type="project" value="UniProtKB-EC"/>
</dbReference>
<keyword evidence="5 8" id="KW-0645">Protease</keyword>
<dbReference type="NCBIfam" id="TIGR02227">
    <property type="entry name" value="sigpep_I_bact"/>
    <property type="match status" value="1"/>
</dbReference>
<name>A0A1W1YUX2_9FIRM</name>
<feature type="domain" description="Peptidase S26" evidence="9">
    <location>
        <begin position="26"/>
        <end position="183"/>
    </location>
</feature>
<evidence type="ECO:0000256" key="1">
    <source>
        <dbReference type="ARBA" id="ARBA00000677"/>
    </source>
</evidence>
<accession>A0A1W1YUX2</accession>
<dbReference type="InterPro" id="IPR000223">
    <property type="entry name" value="Pept_S26A_signal_pept_1"/>
</dbReference>
<dbReference type="PANTHER" id="PTHR43390:SF1">
    <property type="entry name" value="CHLOROPLAST PROCESSING PEPTIDASE"/>
    <property type="match status" value="1"/>
</dbReference>
<evidence type="ECO:0000259" key="9">
    <source>
        <dbReference type="Pfam" id="PF10502"/>
    </source>
</evidence>
<feature type="active site" evidence="7">
    <location>
        <position position="97"/>
    </location>
</feature>
<comment type="subcellular location">
    <subcellularLocation>
        <location evidence="2">Cell membrane</location>
        <topology evidence="2">Single-pass type II membrane protein</topology>
    </subcellularLocation>
    <subcellularLocation>
        <location evidence="8">Membrane</location>
        <topology evidence="8">Single-pass type II membrane protein</topology>
    </subcellularLocation>
</comment>
<evidence type="ECO:0000256" key="6">
    <source>
        <dbReference type="ARBA" id="ARBA00022801"/>
    </source>
</evidence>
<gene>
    <name evidence="10" type="ORF">SAMN02745168_0657</name>
</gene>
<dbReference type="SUPFAM" id="SSF51306">
    <property type="entry name" value="LexA/Signal peptidase"/>
    <property type="match status" value="1"/>
</dbReference>